<comment type="caution">
    <text evidence="1">The sequence shown here is derived from an EMBL/GenBank/DDBJ whole genome shotgun (WGS) entry which is preliminary data.</text>
</comment>
<name>A0A917VCN9_9NOCA</name>
<keyword evidence="2" id="KW-1185">Reference proteome</keyword>
<protein>
    <recommendedName>
        <fullName evidence="3">DUF3558 domain-containing protein</fullName>
    </recommendedName>
</protein>
<evidence type="ECO:0000313" key="2">
    <source>
        <dbReference type="Proteomes" id="UP000612956"/>
    </source>
</evidence>
<dbReference type="Proteomes" id="UP000612956">
    <property type="component" value="Unassembled WGS sequence"/>
</dbReference>
<proteinExistence type="predicted"/>
<dbReference type="AlphaFoldDB" id="A0A917VCN9"/>
<organism evidence="1 2">
    <name type="scientific">Nocardia camponoti</name>
    <dbReference type="NCBI Taxonomy" id="1616106"/>
    <lineage>
        <taxon>Bacteria</taxon>
        <taxon>Bacillati</taxon>
        <taxon>Actinomycetota</taxon>
        <taxon>Actinomycetes</taxon>
        <taxon>Mycobacteriales</taxon>
        <taxon>Nocardiaceae</taxon>
        <taxon>Nocardia</taxon>
    </lineage>
</organism>
<accession>A0A917VCN9</accession>
<dbReference type="EMBL" id="BMMW01000004">
    <property type="protein sequence ID" value="GGK63022.1"/>
    <property type="molecule type" value="Genomic_DNA"/>
</dbReference>
<reference evidence="1" key="1">
    <citation type="journal article" date="2014" name="Int. J. Syst. Evol. Microbiol.">
        <title>Complete genome sequence of Corynebacterium casei LMG S-19264T (=DSM 44701T), isolated from a smear-ripened cheese.</title>
        <authorList>
            <consortium name="US DOE Joint Genome Institute (JGI-PGF)"/>
            <person name="Walter F."/>
            <person name="Albersmeier A."/>
            <person name="Kalinowski J."/>
            <person name="Ruckert C."/>
        </authorList>
    </citation>
    <scope>NUCLEOTIDE SEQUENCE</scope>
    <source>
        <strain evidence="1">CGMCC 4.7278</strain>
    </source>
</reference>
<reference evidence="1" key="2">
    <citation type="submission" date="2020-09" db="EMBL/GenBank/DDBJ databases">
        <authorList>
            <person name="Sun Q."/>
            <person name="Zhou Y."/>
        </authorList>
    </citation>
    <scope>NUCLEOTIDE SEQUENCE</scope>
    <source>
        <strain evidence="1">CGMCC 4.7278</strain>
    </source>
</reference>
<gene>
    <name evidence="1" type="ORF">GCM10011591_39100</name>
</gene>
<evidence type="ECO:0000313" key="1">
    <source>
        <dbReference type="EMBL" id="GGK63022.1"/>
    </source>
</evidence>
<sequence length="127" mass="14041">MLTSEQLRKTRPEDSDSAGVTTHGCGYFMLQGYDVRIVRTSVSLSDIKAKFPDSYREQQFGSRQGAYYTLFPQYGDRSCVINVAMNTGSLEFDLRNPATASKTGDLDTCQLATDLTNKIVPLIPESA</sequence>
<evidence type="ECO:0008006" key="3">
    <source>
        <dbReference type="Google" id="ProtNLM"/>
    </source>
</evidence>